<keyword evidence="2" id="KW-0804">Transcription</keyword>
<name>A0AA39TKL4_ACESA</name>
<keyword evidence="5" id="KW-1185">Reference proteome</keyword>
<protein>
    <submittedName>
        <fullName evidence="4">Uncharacterized protein</fullName>
    </submittedName>
</protein>
<keyword evidence="1" id="KW-0805">Transcription regulation</keyword>
<reference evidence="4" key="1">
    <citation type="journal article" date="2022" name="Plant J.">
        <title>Strategies of tolerance reflected in two North American maple genomes.</title>
        <authorList>
            <person name="McEvoy S.L."/>
            <person name="Sezen U.U."/>
            <person name="Trouern-Trend A."/>
            <person name="McMahon S.M."/>
            <person name="Schaberg P.G."/>
            <person name="Yang J."/>
            <person name="Wegrzyn J.L."/>
            <person name="Swenson N.G."/>
        </authorList>
    </citation>
    <scope>NUCLEOTIDE SEQUENCE</scope>
    <source>
        <strain evidence="4">NS2018</strain>
    </source>
</reference>
<evidence type="ECO:0000256" key="1">
    <source>
        <dbReference type="ARBA" id="ARBA00023015"/>
    </source>
</evidence>
<dbReference type="PANTHER" id="PTHR31636">
    <property type="entry name" value="OSJNBA0084A10.13 PROTEIN-RELATED"/>
    <property type="match status" value="1"/>
</dbReference>
<dbReference type="Pfam" id="PF03514">
    <property type="entry name" value="GRAS"/>
    <property type="match status" value="1"/>
</dbReference>
<evidence type="ECO:0000256" key="3">
    <source>
        <dbReference type="PROSITE-ProRule" id="PRU01191"/>
    </source>
</evidence>
<comment type="caution">
    <text evidence="4">The sequence shown here is derived from an EMBL/GenBank/DDBJ whole genome shotgun (WGS) entry which is preliminary data.</text>
</comment>
<sequence length="116" mass="12866">MDLAISSTMVDLRRRRRFRFHESVSSSIQSLYHLSLCFKLGFMAANLVILEDTEQQEPTFDNKHHIVDFEIGQGGQYMNLLNVLSGRQNGKPSVLKITAVAAVTSNGSGLVAVKRG</sequence>
<dbReference type="EMBL" id="JAUESC010000001">
    <property type="protein sequence ID" value="KAK0606569.1"/>
    <property type="molecule type" value="Genomic_DNA"/>
</dbReference>
<comment type="caution">
    <text evidence="3">Lacks conserved residue(s) required for the propagation of feature annotation.</text>
</comment>
<dbReference type="Proteomes" id="UP001168877">
    <property type="component" value="Unassembled WGS sequence"/>
</dbReference>
<reference evidence="4" key="2">
    <citation type="submission" date="2023-06" db="EMBL/GenBank/DDBJ databases">
        <authorList>
            <person name="Swenson N.G."/>
            <person name="Wegrzyn J.L."/>
            <person name="Mcevoy S.L."/>
        </authorList>
    </citation>
    <scope>NUCLEOTIDE SEQUENCE</scope>
    <source>
        <strain evidence="4">NS2018</strain>
        <tissue evidence="4">Leaf</tissue>
    </source>
</reference>
<comment type="similarity">
    <text evidence="3">Belongs to the GRAS family.</text>
</comment>
<dbReference type="AlphaFoldDB" id="A0AA39TKL4"/>
<dbReference type="InterPro" id="IPR005202">
    <property type="entry name" value="TF_GRAS"/>
</dbReference>
<evidence type="ECO:0000313" key="5">
    <source>
        <dbReference type="Proteomes" id="UP001168877"/>
    </source>
</evidence>
<proteinExistence type="inferred from homology"/>
<evidence type="ECO:0000256" key="2">
    <source>
        <dbReference type="ARBA" id="ARBA00023163"/>
    </source>
</evidence>
<dbReference type="PROSITE" id="PS50985">
    <property type="entry name" value="GRAS"/>
    <property type="match status" value="1"/>
</dbReference>
<evidence type="ECO:0000313" key="4">
    <source>
        <dbReference type="EMBL" id="KAK0606569.1"/>
    </source>
</evidence>
<organism evidence="4 5">
    <name type="scientific">Acer saccharum</name>
    <name type="common">Sugar maple</name>
    <dbReference type="NCBI Taxonomy" id="4024"/>
    <lineage>
        <taxon>Eukaryota</taxon>
        <taxon>Viridiplantae</taxon>
        <taxon>Streptophyta</taxon>
        <taxon>Embryophyta</taxon>
        <taxon>Tracheophyta</taxon>
        <taxon>Spermatophyta</taxon>
        <taxon>Magnoliopsida</taxon>
        <taxon>eudicotyledons</taxon>
        <taxon>Gunneridae</taxon>
        <taxon>Pentapetalae</taxon>
        <taxon>rosids</taxon>
        <taxon>malvids</taxon>
        <taxon>Sapindales</taxon>
        <taxon>Sapindaceae</taxon>
        <taxon>Hippocastanoideae</taxon>
        <taxon>Acereae</taxon>
        <taxon>Acer</taxon>
    </lineage>
</organism>
<accession>A0AA39TKL4</accession>
<gene>
    <name evidence="4" type="ORF">LWI29_000849</name>
</gene>